<dbReference type="PROSITE" id="PS00018">
    <property type="entry name" value="EF_HAND_1"/>
    <property type="match status" value="2"/>
</dbReference>
<evidence type="ECO:0000313" key="7">
    <source>
        <dbReference type="Proteomes" id="UP000315295"/>
    </source>
</evidence>
<comment type="caution">
    <text evidence="6">The sequence shown here is derived from an EMBL/GenBank/DDBJ whole genome shotgun (WGS) entry which is preliminary data.</text>
</comment>
<dbReference type="PANTHER" id="PTHR23050">
    <property type="entry name" value="CALCIUM BINDING PROTEIN"/>
    <property type="match status" value="1"/>
</dbReference>
<comment type="function">
    <text evidence="1">Potential calcium sensor.</text>
</comment>
<dbReference type="AlphaFoldDB" id="A0A540MX81"/>
<dbReference type="GO" id="GO:0005509">
    <property type="term" value="F:calcium ion binding"/>
    <property type="evidence" value="ECO:0007669"/>
    <property type="project" value="InterPro"/>
</dbReference>
<dbReference type="PROSITE" id="PS50222">
    <property type="entry name" value="EF_HAND_2"/>
    <property type="match status" value="3"/>
</dbReference>
<keyword evidence="7" id="KW-1185">Reference proteome</keyword>
<dbReference type="SMART" id="SM00054">
    <property type="entry name" value="EFh"/>
    <property type="match status" value="4"/>
</dbReference>
<evidence type="ECO:0000256" key="1">
    <source>
        <dbReference type="ARBA" id="ARBA00003291"/>
    </source>
</evidence>
<evidence type="ECO:0000313" key="6">
    <source>
        <dbReference type="EMBL" id="TQE03387.1"/>
    </source>
</evidence>
<dbReference type="InterPro" id="IPR050145">
    <property type="entry name" value="Centrin_CML-like"/>
</dbReference>
<feature type="domain" description="EF-hand" evidence="5">
    <location>
        <begin position="128"/>
        <end position="163"/>
    </location>
</feature>
<dbReference type="FunFam" id="1.10.238.10:FF:000089">
    <property type="entry name" value="calmodulin-like protein 3"/>
    <property type="match status" value="1"/>
</dbReference>
<dbReference type="Pfam" id="PF13499">
    <property type="entry name" value="EF-hand_7"/>
    <property type="match status" value="2"/>
</dbReference>
<organism evidence="6 7">
    <name type="scientific">Malus baccata</name>
    <name type="common">Siberian crab apple</name>
    <name type="synonym">Pyrus baccata</name>
    <dbReference type="NCBI Taxonomy" id="106549"/>
    <lineage>
        <taxon>Eukaryota</taxon>
        <taxon>Viridiplantae</taxon>
        <taxon>Streptophyta</taxon>
        <taxon>Embryophyta</taxon>
        <taxon>Tracheophyta</taxon>
        <taxon>Spermatophyta</taxon>
        <taxon>Magnoliopsida</taxon>
        <taxon>eudicotyledons</taxon>
        <taxon>Gunneridae</taxon>
        <taxon>Pentapetalae</taxon>
        <taxon>rosids</taxon>
        <taxon>fabids</taxon>
        <taxon>Rosales</taxon>
        <taxon>Rosaceae</taxon>
        <taxon>Amygdaloideae</taxon>
        <taxon>Maleae</taxon>
        <taxon>Malus</taxon>
    </lineage>
</organism>
<dbReference type="Proteomes" id="UP000315295">
    <property type="component" value="Unassembled WGS sequence"/>
</dbReference>
<dbReference type="InterPro" id="IPR011992">
    <property type="entry name" value="EF-hand-dom_pair"/>
</dbReference>
<evidence type="ECO:0000256" key="3">
    <source>
        <dbReference type="ARBA" id="ARBA00022737"/>
    </source>
</evidence>
<reference evidence="6 7" key="1">
    <citation type="journal article" date="2019" name="G3 (Bethesda)">
        <title>Sequencing of a Wild Apple (Malus baccata) Genome Unravels the Differences Between Cultivated and Wild Apple Species Regarding Disease Resistance and Cold Tolerance.</title>
        <authorList>
            <person name="Chen X."/>
        </authorList>
    </citation>
    <scope>NUCLEOTIDE SEQUENCE [LARGE SCALE GENOMIC DNA]</scope>
    <source>
        <strain evidence="7">cv. Shandingzi</strain>
        <tissue evidence="6">Leaves</tissue>
    </source>
</reference>
<dbReference type="InterPro" id="IPR018247">
    <property type="entry name" value="EF_Hand_1_Ca_BS"/>
</dbReference>
<accession>A0A540MX81</accession>
<protein>
    <recommendedName>
        <fullName evidence="5">EF-hand domain-containing protein</fullName>
    </recommendedName>
</protein>
<gene>
    <name evidence="6" type="ORF">C1H46_011038</name>
</gene>
<feature type="domain" description="EF-hand" evidence="5">
    <location>
        <begin position="45"/>
        <end position="80"/>
    </location>
</feature>
<dbReference type="EMBL" id="VIEB01000156">
    <property type="protein sequence ID" value="TQE03387.1"/>
    <property type="molecule type" value="Genomic_DNA"/>
</dbReference>
<dbReference type="CDD" id="cd00051">
    <property type="entry name" value="EFh"/>
    <property type="match status" value="2"/>
</dbReference>
<evidence type="ECO:0000259" key="5">
    <source>
        <dbReference type="PROSITE" id="PS50222"/>
    </source>
</evidence>
<dbReference type="Gene3D" id="1.10.238.10">
    <property type="entry name" value="EF-hand"/>
    <property type="match status" value="2"/>
</dbReference>
<sequence>MSCIRIFLESTIQRMTSGCKKRKPSKLSSIFDAPAAATSSFAAMEVSNQFKQVFKVMDANGDGKISPLELSDMLSCLGYKKSIATKEAEGIVREINGDGFLDLDEFITAVKVDRSRNNSNNVGFGNEEEECELMDAFRIFDADKNRKISAEELQKVLVSLGCQKCSLKECRKMIKGVDRKGDGAVDFEEFRLMMTKNYVS</sequence>
<evidence type="ECO:0000256" key="2">
    <source>
        <dbReference type="ARBA" id="ARBA00022723"/>
    </source>
</evidence>
<name>A0A540MX81_MALBA</name>
<keyword evidence="2" id="KW-0479">Metal-binding</keyword>
<feature type="domain" description="EF-hand" evidence="5">
    <location>
        <begin position="165"/>
        <end position="200"/>
    </location>
</feature>
<dbReference type="InterPro" id="IPR002048">
    <property type="entry name" value="EF_hand_dom"/>
</dbReference>
<dbReference type="STRING" id="106549.A0A540MX81"/>
<proteinExistence type="predicted"/>
<keyword evidence="4" id="KW-0106">Calcium</keyword>
<keyword evidence="3" id="KW-0677">Repeat</keyword>
<dbReference type="GO" id="GO:0005737">
    <property type="term" value="C:cytoplasm"/>
    <property type="evidence" value="ECO:0007669"/>
    <property type="project" value="UniProtKB-ARBA"/>
</dbReference>
<dbReference type="SUPFAM" id="SSF47473">
    <property type="entry name" value="EF-hand"/>
    <property type="match status" value="1"/>
</dbReference>
<evidence type="ECO:0000256" key="4">
    <source>
        <dbReference type="ARBA" id="ARBA00022837"/>
    </source>
</evidence>